<comment type="caution">
    <text evidence="2">The sequence shown here is derived from an EMBL/GenBank/DDBJ whole genome shotgun (WGS) entry which is preliminary data.</text>
</comment>
<dbReference type="InterPro" id="IPR044842">
    <property type="entry name" value="ALKBH9B/ALKBH10B-like"/>
</dbReference>
<feature type="region of interest" description="Disordered" evidence="1">
    <location>
        <begin position="15"/>
        <end position="41"/>
    </location>
</feature>
<dbReference type="PANTHER" id="PTHR31447:SF23">
    <property type="entry name" value="2-OXOGLUTARATE AND FE(II)-DEPENDENT OXYGENASE SUPERFAMILY PROTEIN"/>
    <property type="match status" value="1"/>
</dbReference>
<name>A0AAV3RKY3_LITER</name>
<keyword evidence="3" id="KW-1185">Reference proteome</keyword>
<gene>
    <name evidence="2" type="ORF">LIER_42200</name>
</gene>
<protein>
    <submittedName>
        <fullName evidence="2">Uncharacterized protein</fullName>
    </submittedName>
</protein>
<dbReference type="GO" id="GO:0032451">
    <property type="term" value="F:demethylase activity"/>
    <property type="evidence" value="ECO:0007669"/>
    <property type="project" value="InterPro"/>
</dbReference>
<dbReference type="Proteomes" id="UP001454036">
    <property type="component" value="Unassembled WGS sequence"/>
</dbReference>
<dbReference type="PANTHER" id="PTHR31447">
    <property type="entry name" value="HYDROXYPROLINE-RICH GLYCOPROTEIN FAMILY PROTEIN-RELATED"/>
    <property type="match status" value="1"/>
</dbReference>
<sequence length="93" mass="10637">MSSVDMDQVDDLGADLESELSSHMGKGNFSSMGRSDTKEDKLKTQLLKEQREQLRFRNIKRKKDFVCFERVDGKRVNVLEGLELHNGIYSAAE</sequence>
<dbReference type="GO" id="GO:0006402">
    <property type="term" value="P:mRNA catabolic process"/>
    <property type="evidence" value="ECO:0007669"/>
    <property type="project" value="InterPro"/>
</dbReference>
<evidence type="ECO:0000313" key="3">
    <source>
        <dbReference type="Proteomes" id="UP001454036"/>
    </source>
</evidence>
<organism evidence="2 3">
    <name type="scientific">Lithospermum erythrorhizon</name>
    <name type="common">Purple gromwell</name>
    <name type="synonym">Lithospermum officinale var. erythrorhizon</name>
    <dbReference type="NCBI Taxonomy" id="34254"/>
    <lineage>
        <taxon>Eukaryota</taxon>
        <taxon>Viridiplantae</taxon>
        <taxon>Streptophyta</taxon>
        <taxon>Embryophyta</taxon>
        <taxon>Tracheophyta</taxon>
        <taxon>Spermatophyta</taxon>
        <taxon>Magnoliopsida</taxon>
        <taxon>eudicotyledons</taxon>
        <taxon>Gunneridae</taxon>
        <taxon>Pentapetalae</taxon>
        <taxon>asterids</taxon>
        <taxon>lamiids</taxon>
        <taxon>Boraginales</taxon>
        <taxon>Boraginaceae</taxon>
        <taxon>Boraginoideae</taxon>
        <taxon>Lithospermeae</taxon>
        <taxon>Lithospermum</taxon>
    </lineage>
</organism>
<evidence type="ECO:0000256" key="1">
    <source>
        <dbReference type="SAM" id="MobiDB-lite"/>
    </source>
</evidence>
<dbReference type="GO" id="GO:0003729">
    <property type="term" value="F:mRNA binding"/>
    <property type="evidence" value="ECO:0007669"/>
    <property type="project" value="InterPro"/>
</dbReference>
<proteinExistence type="predicted"/>
<dbReference type="AlphaFoldDB" id="A0AAV3RKY3"/>
<dbReference type="EMBL" id="BAABME010028425">
    <property type="protein sequence ID" value="GAA0179132.1"/>
    <property type="molecule type" value="Genomic_DNA"/>
</dbReference>
<accession>A0AAV3RKY3</accession>
<reference evidence="2 3" key="1">
    <citation type="submission" date="2024-01" db="EMBL/GenBank/DDBJ databases">
        <title>The complete chloroplast genome sequence of Lithospermum erythrorhizon: insights into the phylogenetic relationship among Boraginaceae species and the maternal lineages of purple gromwells.</title>
        <authorList>
            <person name="Okada T."/>
            <person name="Watanabe K."/>
        </authorList>
    </citation>
    <scope>NUCLEOTIDE SEQUENCE [LARGE SCALE GENOMIC DNA]</scope>
</reference>
<evidence type="ECO:0000313" key="2">
    <source>
        <dbReference type="EMBL" id="GAA0179132.1"/>
    </source>
</evidence>